<feature type="region of interest" description="Disordered" evidence="1">
    <location>
        <begin position="156"/>
        <end position="178"/>
    </location>
</feature>
<evidence type="ECO:0000313" key="2">
    <source>
        <dbReference type="EMBL" id="SUZ11164.1"/>
    </source>
</evidence>
<evidence type="ECO:0000256" key="1">
    <source>
        <dbReference type="SAM" id="MobiDB-lite"/>
    </source>
</evidence>
<dbReference type="EMBL" id="UIGY01000111">
    <property type="protein sequence ID" value="SUZ11164.1"/>
    <property type="molecule type" value="Genomic_DNA"/>
</dbReference>
<feature type="region of interest" description="Disordered" evidence="1">
    <location>
        <begin position="1"/>
        <end position="53"/>
    </location>
</feature>
<dbReference type="OrthoDB" id="5384020at2759"/>
<reference evidence="2" key="1">
    <citation type="submission" date="2018-07" db="EMBL/GenBank/DDBJ databases">
        <authorList>
            <person name="Quirk P.G."/>
            <person name="Krulwich T.A."/>
        </authorList>
    </citation>
    <scope>NUCLEOTIDE SEQUENCE</scope>
    <source>
        <strain evidence="2">96224</strain>
    </source>
</reference>
<proteinExistence type="predicted"/>
<accession>A0A381LB58</accession>
<gene>
    <name evidence="2" type="ORF">BGT96224V2_LOCUS4260</name>
</gene>
<sequence length="220" mass="23686">MSNSRNTNDYEHHRRRSSVTPLPLNSLLNRAKCTPGAPSSPFPIPTTTTATNDQHRRMSLSTLGLSGTPPSHSPSQYFLGGRRVSVCSSNSEAIDENAIDDDDASRPTLSATFPRRMSLGAQAIRSARGGGNSGLSGGLNVSEQFKYRAESAVSQAYQSPLSSSPNFGQNTRKPHHRANSVSEMMPAPVNTASAPVPVGPVRRSPDAFQERILKGDFYMD</sequence>
<name>A0A381LB58_BLUGR</name>
<feature type="compositionally biased region" description="Polar residues" evidence="1">
    <location>
        <begin position="156"/>
        <end position="171"/>
    </location>
</feature>
<protein>
    <submittedName>
        <fullName evidence="2">Bgt-2049</fullName>
    </submittedName>
</protein>
<dbReference type="AlphaFoldDB" id="A0A381LB58"/>
<organism evidence="2">
    <name type="scientific">Blumeria graminis f. sp. tritici 96224</name>
    <dbReference type="NCBI Taxonomy" id="1268274"/>
    <lineage>
        <taxon>Eukaryota</taxon>
        <taxon>Fungi</taxon>
        <taxon>Dikarya</taxon>
        <taxon>Ascomycota</taxon>
        <taxon>Pezizomycotina</taxon>
        <taxon>Leotiomycetes</taxon>
        <taxon>Erysiphales</taxon>
        <taxon>Erysiphaceae</taxon>
        <taxon>Blumeria</taxon>
    </lineage>
</organism>